<feature type="binding site" evidence="3">
    <location>
        <position position="132"/>
    </location>
    <ligand>
        <name>Zn(2+)</name>
        <dbReference type="ChEBI" id="CHEBI:29105"/>
    </ligand>
</feature>
<protein>
    <submittedName>
        <fullName evidence="5">Uncharacterized protein</fullName>
    </submittedName>
</protein>
<dbReference type="Gene3D" id="2.60.11.10">
    <property type="entry name" value="Cytochrome c oxidase, subunit Vb"/>
    <property type="match status" value="1"/>
</dbReference>
<keyword evidence="1 3" id="KW-0479">Metal-binding</keyword>
<organism evidence="4 5">
    <name type="scientific">Trichobilharzia regenti</name>
    <name type="common">Nasal bird schistosome</name>
    <dbReference type="NCBI Taxonomy" id="157069"/>
    <lineage>
        <taxon>Eukaryota</taxon>
        <taxon>Metazoa</taxon>
        <taxon>Spiralia</taxon>
        <taxon>Lophotrochozoa</taxon>
        <taxon>Platyhelminthes</taxon>
        <taxon>Trematoda</taxon>
        <taxon>Digenea</taxon>
        <taxon>Strigeidida</taxon>
        <taxon>Schistosomatoidea</taxon>
        <taxon>Schistosomatidae</taxon>
        <taxon>Trichobilharzia</taxon>
    </lineage>
</organism>
<dbReference type="PROSITE" id="PS51359">
    <property type="entry name" value="COX5B_2"/>
    <property type="match status" value="1"/>
</dbReference>
<feature type="binding site" evidence="3">
    <location>
        <position position="152"/>
    </location>
    <ligand>
        <name>Zn(2+)</name>
        <dbReference type="ChEBI" id="CHEBI:29105"/>
    </ligand>
</feature>
<evidence type="ECO:0000256" key="2">
    <source>
        <dbReference type="ARBA" id="ARBA00022833"/>
    </source>
</evidence>
<dbReference type="InterPro" id="IPR002124">
    <property type="entry name" value="Cyt_c_oxidase_su5b"/>
</dbReference>
<evidence type="ECO:0000256" key="3">
    <source>
        <dbReference type="PIRSR" id="PIRSR602124-1"/>
    </source>
</evidence>
<evidence type="ECO:0000313" key="4">
    <source>
        <dbReference type="Proteomes" id="UP000050795"/>
    </source>
</evidence>
<feature type="binding site" evidence="3">
    <location>
        <position position="130"/>
    </location>
    <ligand>
        <name>Zn(2+)</name>
        <dbReference type="ChEBI" id="CHEBI:29105"/>
    </ligand>
</feature>
<dbReference type="WBParaSite" id="TREG1_15010.1">
    <property type="protein sequence ID" value="TREG1_15010.1"/>
    <property type="gene ID" value="TREG1_15010"/>
</dbReference>
<dbReference type="AlphaFoldDB" id="A0AA85J5L6"/>
<evidence type="ECO:0000256" key="1">
    <source>
        <dbReference type="ARBA" id="ARBA00022723"/>
    </source>
</evidence>
<dbReference type="GO" id="GO:0006123">
    <property type="term" value="P:mitochondrial electron transport, cytochrome c to oxygen"/>
    <property type="evidence" value="ECO:0007669"/>
    <property type="project" value="InterPro"/>
</dbReference>
<dbReference type="PANTHER" id="PTHR10122:SF0">
    <property type="entry name" value="CYTOCHROME C OXIDASE SUBUNIT 5B, ISOFORM A-RELATED"/>
    <property type="match status" value="1"/>
</dbReference>
<dbReference type="GO" id="GO:0045277">
    <property type="term" value="C:respiratory chain complex IV"/>
    <property type="evidence" value="ECO:0007669"/>
    <property type="project" value="InterPro"/>
</dbReference>
<reference evidence="5" key="2">
    <citation type="submission" date="2023-11" db="UniProtKB">
        <authorList>
            <consortium name="WormBaseParasite"/>
        </authorList>
    </citation>
    <scope>IDENTIFICATION</scope>
</reference>
<dbReference type="PANTHER" id="PTHR10122">
    <property type="entry name" value="CYTOCHROME C OXIDASE SUBUNIT 5B, MITOCHONDRIAL"/>
    <property type="match status" value="1"/>
</dbReference>
<feature type="binding site" evidence="3">
    <location>
        <position position="154"/>
    </location>
    <ligand>
        <name>Zn(2+)</name>
        <dbReference type="ChEBI" id="CHEBI:29105"/>
    </ligand>
</feature>
<proteinExistence type="predicted"/>
<evidence type="ECO:0000313" key="5">
    <source>
        <dbReference type="WBParaSite" id="TREG1_15010.1"/>
    </source>
</evidence>
<name>A0AA85J5L6_TRIRE</name>
<dbReference type="Proteomes" id="UP000050795">
    <property type="component" value="Unassembled WGS sequence"/>
</dbReference>
<dbReference type="SUPFAM" id="SSF57802">
    <property type="entry name" value="Rubredoxin-like"/>
    <property type="match status" value="1"/>
</dbReference>
<dbReference type="GO" id="GO:0005740">
    <property type="term" value="C:mitochondrial envelope"/>
    <property type="evidence" value="ECO:0007669"/>
    <property type="project" value="InterPro"/>
</dbReference>
<accession>A0AA85J5L6</accession>
<keyword evidence="4" id="KW-1185">Reference proteome</keyword>
<dbReference type="InterPro" id="IPR036972">
    <property type="entry name" value="Cyt_c_oxidase_su5b_sf"/>
</dbReference>
<reference evidence="4" key="1">
    <citation type="submission" date="2022-06" db="EMBL/GenBank/DDBJ databases">
        <authorList>
            <person name="Berger JAMES D."/>
            <person name="Berger JAMES D."/>
        </authorList>
    </citation>
    <scope>NUCLEOTIDE SEQUENCE [LARGE SCALE GENOMIC DNA]</scope>
</reference>
<keyword evidence="2 3" id="KW-0862">Zinc</keyword>
<sequence length="171" mass="19434">MSSLQSFRGPDTKCFYFKIHKLKPIFHGNKGDKISFNVSELLTSLEISLPNFLFWSLEAEACVGDSSEKCVVSDFPLLTEAVNTRNYGLVAKILMEQDPFEVRRIKMLANTSKAAPNLIASQSSRRMVGCICEPEANSINWLELDKGDPVQCYCGHWFQLVNYEDYFNMTN</sequence>
<dbReference type="GO" id="GO:0046872">
    <property type="term" value="F:metal ion binding"/>
    <property type="evidence" value="ECO:0007669"/>
    <property type="project" value="UniProtKB-KW"/>
</dbReference>